<dbReference type="InterPro" id="IPR012854">
    <property type="entry name" value="Cu_amine_oxidase-like_N"/>
</dbReference>
<evidence type="ECO:0000259" key="3">
    <source>
        <dbReference type="Pfam" id="PF11738"/>
    </source>
</evidence>
<dbReference type="Gene3D" id="3.30.457.10">
    <property type="entry name" value="Copper amine oxidase-like, N-terminal domain"/>
    <property type="match status" value="1"/>
</dbReference>
<evidence type="ECO:0000256" key="1">
    <source>
        <dbReference type="SAM" id="SignalP"/>
    </source>
</evidence>
<dbReference type="InterPro" id="IPR037126">
    <property type="entry name" value="PdaC/RsiV-like_sf"/>
</dbReference>
<gene>
    <name evidence="5" type="ORF">GZH47_22315</name>
</gene>
<name>A0A6C0P6B3_9BACL</name>
<feature type="domain" description="DUF3298" evidence="3">
    <location>
        <begin position="191"/>
        <end position="260"/>
    </location>
</feature>
<keyword evidence="1" id="KW-0732">Signal</keyword>
<evidence type="ECO:0000259" key="2">
    <source>
        <dbReference type="Pfam" id="PF07833"/>
    </source>
</evidence>
<dbReference type="InterPro" id="IPR036582">
    <property type="entry name" value="Mao_N_sf"/>
</dbReference>
<sequence length="387" mass="40942">MTNRNHARSRKPIVKTAAAALMGTALIFSAAAPFAFAADAASAGDMPTAKPIAVVSSATPISDAAHLTFRSVQQTTDQLETDLQIPVITGMKDTAYQNTLNANLAARVQAAADAISKQAKDDYAANDSSYPFRAYGITVRSELLSDGSAAARGVLSFRVYTYTYTGGAHGSTIVTTYNIRNSEQASPLKLKDFFGADYKTVINKAVKAEIAKRPDDFFLDTPFRTIADDQAFYIRNGVAYIIFQQYEIAPYAAGMPEFAIAVPNFLASFPANANKLPLMAGGKSVEGAHLYVASGGQAMVPLRPIAAALGFKITYVASSHKTFLTGFGQSSFIVTGKNRYAAGENASFSLGAAPASISGTLYVPADFFTTVLGVGVAYTKQAITFGK</sequence>
<dbReference type="Pfam" id="PF11738">
    <property type="entry name" value="DUF3298"/>
    <property type="match status" value="1"/>
</dbReference>
<dbReference type="Proteomes" id="UP000479114">
    <property type="component" value="Chromosome"/>
</dbReference>
<accession>A0A6C0P6B3</accession>
<dbReference type="Gene3D" id="3.30.565.40">
    <property type="entry name" value="Fervidobacterium nodosum Rt17-B1 like"/>
    <property type="match status" value="1"/>
</dbReference>
<evidence type="ECO:0000313" key="6">
    <source>
        <dbReference type="Proteomes" id="UP000479114"/>
    </source>
</evidence>
<dbReference type="InterPro" id="IPR006311">
    <property type="entry name" value="TAT_signal"/>
</dbReference>
<evidence type="ECO:0000259" key="4">
    <source>
        <dbReference type="Pfam" id="PF13739"/>
    </source>
</evidence>
<proteinExistence type="predicted"/>
<dbReference type="SUPFAM" id="SSF55383">
    <property type="entry name" value="Copper amine oxidase, domain N"/>
    <property type="match status" value="1"/>
</dbReference>
<dbReference type="InterPro" id="IPR021729">
    <property type="entry name" value="DUF3298"/>
</dbReference>
<dbReference type="Gene3D" id="3.90.640.20">
    <property type="entry name" value="Heat-shock cognate protein, ATPase"/>
    <property type="match status" value="1"/>
</dbReference>
<feature type="domain" description="Deacetylase PdaC" evidence="4">
    <location>
        <begin position="74"/>
        <end position="172"/>
    </location>
</feature>
<dbReference type="InterPro" id="IPR025303">
    <property type="entry name" value="PdaC"/>
</dbReference>
<feature type="chain" id="PRO_5025392063" evidence="1">
    <location>
        <begin position="38"/>
        <end position="387"/>
    </location>
</feature>
<reference evidence="5 6" key="1">
    <citation type="submission" date="2020-02" db="EMBL/GenBank/DDBJ databases">
        <title>Paenibacillus sp. nov., isolated from rhizosphere soil of tomato.</title>
        <authorList>
            <person name="Weon H.-Y."/>
            <person name="Lee S.A."/>
        </authorList>
    </citation>
    <scope>NUCLEOTIDE SEQUENCE [LARGE SCALE GENOMIC DNA]</scope>
    <source>
        <strain evidence="5 6">14171R-81</strain>
    </source>
</reference>
<protein>
    <submittedName>
        <fullName evidence="5">DUF4163 domain-containing protein</fullName>
    </submittedName>
</protein>
<feature type="signal peptide" evidence="1">
    <location>
        <begin position="1"/>
        <end position="37"/>
    </location>
</feature>
<dbReference type="Pfam" id="PF07833">
    <property type="entry name" value="Cu_amine_oxidN1"/>
    <property type="match status" value="1"/>
</dbReference>
<evidence type="ECO:0000313" key="5">
    <source>
        <dbReference type="EMBL" id="QHW33253.1"/>
    </source>
</evidence>
<keyword evidence="6" id="KW-1185">Reference proteome</keyword>
<dbReference type="PROSITE" id="PS51318">
    <property type="entry name" value="TAT"/>
    <property type="match status" value="1"/>
</dbReference>
<dbReference type="KEGG" id="prz:GZH47_22315"/>
<dbReference type="Pfam" id="PF13739">
    <property type="entry name" value="PdaC"/>
    <property type="match status" value="1"/>
</dbReference>
<feature type="domain" description="Copper amine oxidase-like N-terminal" evidence="2">
    <location>
        <begin position="292"/>
        <end position="382"/>
    </location>
</feature>
<organism evidence="5 6">
    <name type="scientific">Paenibacillus rhizovicinus</name>
    <dbReference type="NCBI Taxonomy" id="2704463"/>
    <lineage>
        <taxon>Bacteria</taxon>
        <taxon>Bacillati</taxon>
        <taxon>Bacillota</taxon>
        <taxon>Bacilli</taxon>
        <taxon>Bacillales</taxon>
        <taxon>Paenibacillaceae</taxon>
        <taxon>Paenibacillus</taxon>
    </lineage>
</organism>
<dbReference type="AlphaFoldDB" id="A0A6C0P6B3"/>
<dbReference type="EMBL" id="CP048286">
    <property type="protein sequence ID" value="QHW33253.1"/>
    <property type="molecule type" value="Genomic_DNA"/>
</dbReference>
<dbReference type="RefSeq" id="WP_162643233.1">
    <property type="nucleotide sequence ID" value="NZ_CP048286.1"/>
</dbReference>